<dbReference type="InterPro" id="IPR003719">
    <property type="entry name" value="Phenazine_PhzF-like"/>
</dbReference>
<dbReference type="Gene3D" id="3.10.310.10">
    <property type="entry name" value="Diaminopimelate Epimerase, Chain A, domain 1"/>
    <property type="match status" value="2"/>
</dbReference>
<comment type="similarity">
    <text evidence="1">Belongs to the PhzF family.</text>
</comment>
<feature type="active site" evidence="3">
    <location>
        <position position="48"/>
    </location>
</feature>
<evidence type="ECO:0000256" key="3">
    <source>
        <dbReference type="PIRSR" id="PIRSR016184-1"/>
    </source>
</evidence>
<reference evidence="4 5" key="1">
    <citation type="submission" date="2016-10" db="EMBL/GenBank/DDBJ databases">
        <authorList>
            <person name="de Groot N.N."/>
        </authorList>
    </citation>
    <scope>NUCLEOTIDE SEQUENCE [LARGE SCALE GENOMIC DNA]</scope>
    <source>
        <strain evidence="4 5">DSM 21019</strain>
    </source>
</reference>
<keyword evidence="5" id="KW-1185">Reference proteome</keyword>
<dbReference type="AlphaFoldDB" id="A0A1I6G0D9"/>
<dbReference type="Proteomes" id="UP000199534">
    <property type="component" value="Unassembled WGS sequence"/>
</dbReference>
<dbReference type="PANTHER" id="PTHR13774">
    <property type="entry name" value="PHENAZINE BIOSYNTHESIS PROTEIN"/>
    <property type="match status" value="1"/>
</dbReference>
<keyword evidence="2" id="KW-0413">Isomerase</keyword>
<dbReference type="PIRSF" id="PIRSF016184">
    <property type="entry name" value="PhzC_PhzF"/>
    <property type="match status" value="1"/>
</dbReference>
<name>A0A1I6G0D9_9FLAO</name>
<proteinExistence type="inferred from homology"/>
<dbReference type="GO" id="GO:0016853">
    <property type="term" value="F:isomerase activity"/>
    <property type="evidence" value="ECO:0007669"/>
    <property type="project" value="UniProtKB-KW"/>
</dbReference>
<dbReference type="OrthoDB" id="9788221at2"/>
<protein>
    <submittedName>
        <fullName evidence="4">Phenazine biosynthesis protein PhzF family</fullName>
    </submittedName>
</protein>
<evidence type="ECO:0000256" key="1">
    <source>
        <dbReference type="ARBA" id="ARBA00008270"/>
    </source>
</evidence>
<gene>
    <name evidence="4" type="ORF">SAMN04490243_1021</name>
</gene>
<dbReference type="Pfam" id="PF02567">
    <property type="entry name" value="PhzC-PhzF"/>
    <property type="match status" value="1"/>
</dbReference>
<dbReference type="GO" id="GO:0005737">
    <property type="term" value="C:cytoplasm"/>
    <property type="evidence" value="ECO:0007669"/>
    <property type="project" value="TreeGrafter"/>
</dbReference>
<dbReference type="EMBL" id="FOYQ01000001">
    <property type="protein sequence ID" value="SFR35632.1"/>
    <property type="molecule type" value="Genomic_DNA"/>
</dbReference>
<dbReference type="NCBIfam" id="TIGR00654">
    <property type="entry name" value="PhzF_family"/>
    <property type="match status" value="1"/>
</dbReference>
<dbReference type="SUPFAM" id="SSF54506">
    <property type="entry name" value="Diaminopimelate epimerase-like"/>
    <property type="match status" value="1"/>
</dbReference>
<evidence type="ECO:0000256" key="2">
    <source>
        <dbReference type="ARBA" id="ARBA00023235"/>
    </source>
</evidence>
<organism evidence="4 5">
    <name type="scientific">Robiginitalea myxolifaciens</name>
    <dbReference type="NCBI Taxonomy" id="400055"/>
    <lineage>
        <taxon>Bacteria</taxon>
        <taxon>Pseudomonadati</taxon>
        <taxon>Bacteroidota</taxon>
        <taxon>Flavobacteriia</taxon>
        <taxon>Flavobacteriales</taxon>
        <taxon>Flavobacteriaceae</taxon>
        <taxon>Robiginitalea</taxon>
    </lineage>
</organism>
<dbReference type="STRING" id="400055.SAMN04490243_1021"/>
<dbReference type="PANTHER" id="PTHR13774:SF17">
    <property type="entry name" value="PHENAZINE BIOSYNTHESIS-LIKE DOMAIN-CONTAINING PROTEIN"/>
    <property type="match status" value="1"/>
</dbReference>
<evidence type="ECO:0000313" key="5">
    <source>
        <dbReference type="Proteomes" id="UP000199534"/>
    </source>
</evidence>
<sequence length="264" mass="29574">MGQTLSIYQVDAFASAPFTGNPAAVCVLDSWLDDKMMQQIAAENNLAETAFVVPYQAGYQIRWFTPAVEVALCGHATLATAYVLFTTKHQDDYSLVFYSRERGTLTVDREEDWLVLDFPSDEPHPIKMPKGLGEVIGKEPLECYMGTTDYLLIYKDQRTIDALDPKHFLLRDYKVRGIIVSAPGNEVDFVSRFFAPGSGIDEDPVTGSAHTILIPYWSKRLGKKSLLAQQRSARRGMLRCEDHGPRVRIGGQAALYMKGEIYIP</sequence>
<dbReference type="RefSeq" id="WP_092981167.1">
    <property type="nucleotide sequence ID" value="NZ_FOYQ01000001.1"/>
</dbReference>
<accession>A0A1I6G0D9</accession>
<evidence type="ECO:0000313" key="4">
    <source>
        <dbReference type="EMBL" id="SFR35632.1"/>
    </source>
</evidence>